<evidence type="ECO:0000256" key="7">
    <source>
        <dbReference type="ARBA" id="ARBA00023033"/>
    </source>
</evidence>
<comment type="cofactor">
    <cofactor evidence="1 8">
        <name>heme</name>
        <dbReference type="ChEBI" id="CHEBI:30413"/>
    </cofactor>
</comment>
<dbReference type="GO" id="GO:0004497">
    <property type="term" value="F:monooxygenase activity"/>
    <property type="evidence" value="ECO:0007669"/>
    <property type="project" value="UniProtKB-KW"/>
</dbReference>
<keyword evidence="7 9" id="KW-0503">Monooxygenase</keyword>
<feature type="transmembrane region" description="Helical" evidence="10">
    <location>
        <begin position="36"/>
        <end position="57"/>
    </location>
</feature>
<evidence type="ECO:0000313" key="11">
    <source>
        <dbReference type="EMBL" id="KAF9484032.1"/>
    </source>
</evidence>
<accession>A0A9P5Z9D8</accession>
<evidence type="ECO:0000256" key="3">
    <source>
        <dbReference type="ARBA" id="ARBA00022617"/>
    </source>
</evidence>
<evidence type="ECO:0000313" key="12">
    <source>
        <dbReference type="Proteomes" id="UP000807469"/>
    </source>
</evidence>
<proteinExistence type="inferred from homology"/>
<dbReference type="PRINTS" id="PR00463">
    <property type="entry name" value="EP450I"/>
</dbReference>
<evidence type="ECO:0000256" key="10">
    <source>
        <dbReference type="SAM" id="Phobius"/>
    </source>
</evidence>
<evidence type="ECO:0000256" key="5">
    <source>
        <dbReference type="ARBA" id="ARBA00023002"/>
    </source>
</evidence>
<gene>
    <name evidence="11" type="ORF">BDN70DRAFT_910853</name>
</gene>
<organism evidence="11 12">
    <name type="scientific">Pholiota conissans</name>
    <dbReference type="NCBI Taxonomy" id="109636"/>
    <lineage>
        <taxon>Eukaryota</taxon>
        <taxon>Fungi</taxon>
        <taxon>Dikarya</taxon>
        <taxon>Basidiomycota</taxon>
        <taxon>Agaricomycotina</taxon>
        <taxon>Agaricomycetes</taxon>
        <taxon>Agaricomycetidae</taxon>
        <taxon>Agaricales</taxon>
        <taxon>Agaricineae</taxon>
        <taxon>Strophariaceae</taxon>
        <taxon>Pholiota</taxon>
    </lineage>
</organism>
<dbReference type="InterPro" id="IPR002401">
    <property type="entry name" value="Cyt_P450_E_grp-I"/>
</dbReference>
<keyword evidence="10" id="KW-0812">Transmembrane</keyword>
<dbReference type="OrthoDB" id="1470350at2759"/>
<keyword evidence="6 8" id="KW-0408">Iron</keyword>
<dbReference type="GO" id="GO:0016705">
    <property type="term" value="F:oxidoreductase activity, acting on paired donors, with incorporation or reduction of molecular oxygen"/>
    <property type="evidence" value="ECO:0007669"/>
    <property type="project" value="InterPro"/>
</dbReference>
<keyword evidence="4 8" id="KW-0479">Metal-binding</keyword>
<feature type="binding site" description="axial binding residue" evidence="8">
    <location>
        <position position="507"/>
    </location>
    <ligand>
        <name>heme</name>
        <dbReference type="ChEBI" id="CHEBI:30413"/>
    </ligand>
    <ligandPart>
        <name>Fe</name>
        <dbReference type="ChEBI" id="CHEBI:18248"/>
    </ligandPart>
</feature>
<dbReference type="InterPro" id="IPR001128">
    <property type="entry name" value="Cyt_P450"/>
</dbReference>
<evidence type="ECO:0000256" key="2">
    <source>
        <dbReference type="ARBA" id="ARBA00010617"/>
    </source>
</evidence>
<keyword evidence="3 8" id="KW-0349">Heme</keyword>
<dbReference type="InterPro" id="IPR047146">
    <property type="entry name" value="Cyt_P450_E_CYP52_fungi"/>
</dbReference>
<evidence type="ECO:0000256" key="4">
    <source>
        <dbReference type="ARBA" id="ARBA00022723"/>
    </source>
</evidence>
<dbReference type="PRINTS" id="PR00385">
    <property type="entry name" value="P450"/>
</dbReference>
<dbReference type="InterPro" id="IPR036396">
    <property type="entry name" value="Cyt_P450_sf"/>
</dbReference>
<evidence type="ECO:0000256" key="9">
    <source>
        <dbReference type="RuleBase" id="RU000461"/>
    </source>
</evidence>
<dbReference type="PROSITE" id="PS00086">
    <property type="entry name" value="CYTOCHROME_P450"/>
    <property type="match status" value="1"/>
</dbReference>
<keyword evidence="5 9" id="KW-0560">Oxidoreductase</keyword>
<keyword evidence="12" id="KW-1185">Reference proteome</keyword>
<dbReference type="Pfam" id="PF00067">
    <property type="entry name" value="p450"/>
    <property type="match status" value="1"/>
</dbReference>
<protein>
    <submittedName>
        <fullName evidence="11">Cytochrome P450</fullName>
    </submittedName>
</protein>
<dbReference type="AlphaFoldDB" id="A0A9P5Z9D8"/>
<dbReference type="SUPFAM" id="SSF48264">
    <property type="entry name" value="Cytochrome P450"/>
    <property type="match status" value="1"/>
</dbReference>
<dbReference type="Gene3D" id="1.10.630.10">
    <property type="entry name" value="Cytochrome P450"/>
    <property type="match status" value="1"/>
</dbReference>
<dbReference type="InterPro" id="IPR017972">
    <property type="entry name" value="Cyt_P450_CS"/>
</dbReference>
<dbReference type="PANTHER" id="PTHR24287:SF1">
    <property type="entry name" value="P450, PUTATIVE (EUROFUNG)-RELATED"/>
    <property type="match status" value="1"/>
</dbReference>
<dbReference type="GO" id="GO:0005506">
    <property type="term" value="F:iron ion binding"/>
    <property type="evidence" value="ECO:0007669"/>
    <property type="project" value="InterPro"/>
</dbReference>
<reference evidence="11" key="1">
    <citation type="submission" date="2020-11" db="EMBL/GenBank/DDBJ databases">
        <authorList>
            <consortium name="DOE Joint Genome Institute"/>
            <person name="Ahrendt S."/>
            <person name="Riley R."/>
            <person name="Andreopoulos W."/>
            <person name="Labutti K."/>
            <person name="Pangilinan J."/>
            <person name="Ruiz-Duenas F.J."/>
            <person name="Barrasa J.M."/>
            <person name="Sanchez-Garcia M."/>
            <person name="Camarero S."/>
            <person name="Miyauchi S."/>
            <person name="Serrano A."/>
            <person name="Linde D."/>
            <person name="Babiker R."/>
            <person name="Drula E."/>
            <person name="Ayuso-Fernandez I."/>
            <person name="Pacheco R."/>
            <person name="Padilla G."/>
            <person name="Ferreira P."/>
            <person name="Barriuso J."/>
            <person name="Kellner H."/>
            <person name="Castanera R."/>
            <person name="Alfaro M."/>
            <person name="Ramirez L."/>
            <person name="Pisabarro A.G."/>
            <person name="Kuo A."/>
            <person name="Tritt A."/>
            <person name="Lipzen A."/>
            <person name="He G."/>
            <person name="Yan M."/>
            <person name="Ng V."/>
            <person name="Cullen D."/>
            <person name="Martin F."/>
            <person name="Rosso M.-N."/>
            <person name="Henrissat B."/>
            <person name="Hibbett D."/>
            <person name="Martinez A.T."/>
            <person name="Grigoriev I.V."/>
        </authorList>
    </citation>
    <scope>NUCLEOTIDE SEQUENCE</scope>
    <source>
        <strain evidence="11">CIRM-BRFM 674</strain>
    </source>
</reference>
<comment type="caution">
    <text evidence="11">The sequence shown here is derived from an EMBL/GenBank/DDBJ whole genome shotgun (WGS) entry which is preliminary data.</text>
</comment>
<dbReference type="EMBL" id="MU155147">
    <property type="protein sequence ID" value="KAF9484032.1"/>
    <property type="molecule type" value="Genomic_DNA"/>
</dbReference>
<evidence type="ECO:0000256" key="8">
    <source>
        <dbReference type="PIRSR" id="PIRSR602401-1"/>
    </source>
</evidence>
<comment type="similarity">
    <text evidence="2 9">Belongs to the cytochrome P450 family.</text>
</comment>
<dbReference type="Proteomes" id="UP000807469">
    <property type="component" value="Unassembled WGS sequence"/>
</dbReference>
<name>A0A9P5Z9D8_9AGAR</name>
<keyword evidence="10" id="KW-0472">Membrane</keyword>
<dbReference type="GO" id="GO:0020037">
    <property type="term" value="F:heme binding"/>
    <property type="evidence" value="ECO:0007669"/>
    <property type="project" value="InterPro"/>
</dbReference>
<evidence type="ECO:0000256" key="1">
    <source>
        <dbReference type="ARBA" id="ARBA00001971"/>
    </source>
</evidence>
<sequence length="578" mass="65356">MLPHPPGLIYITRLLPRIVVSGIGLYLVIKFLLVDIGLPVLVVVIAIFTISSVLWYLSQSITVAHNLQEAAQNEAALPPTIKHSGLYNVYKIIVGLRNGYPGDVFATWAAEYGNIFQFSLPTSTAIYTDEPQHIKAMLITQFDSFEKGPILHQQLSSLLGTGIFNADGEMWKFHRSITRPFFNRERINDFQIFERSCQLVMSLAQSRLEEGYAIDFQDLVSRFTLDSATEFLFGSNVGSLSAGIPYPPSSSKKNPSFDSHPSNHFVKAFAKGQAATITRIGLGSDWPLAEPFADKIKPFRKIIDDFTQPLLDKARMKWLASDESDKVDRDDETLLEHLITQTEDMTVIRDELVNLLVAGRDTTMCLLSFCVYLLAEHPHMEARLRQEIVENIGLGCGSPSHAQLSSLKYMRAYINEVLRLYPPAPMNNRATKEAVILPARNQLEKPLYVPANTVCFYSAINLHRRTDLWGPDALEFDPDRFLDERLEKHLSPNPSIFVPFNSGPRICLGQQLVYREATYFLTRLLQNFTGFALDKSLILPPPLNWSSEGNRKNKEKVYPVSHITMFMKGGLWIKMEQL</sequence>
<keyword evidence="10" id="KW-1133">Transmembrane helix</keyword>
<evidence type="ECO:0000256" key="6">
    <source>
        <dbReference type="ARBA" id="ARBA00023004"/>
    </source>
</evidence>
<dbReference type="PANTHER" id="PTHR24287">
    <property type="entry name" value="P450, PUTATIVE (EUROFUNG)-RELATED"/>
    <property type="match status" value="1"/>
</dbReference>
<feature type="transmembrane region" description="Helical" evidence="10">
    <location>
        <begin position="6"/>
        <end position="29"/>
    </location>
</feature>